<dbReference type="PROSITE" id="PS51257">
    <property type="entry name" value="PROKAR_LIPOPROTEIN"/>
    <property type="match status" value="1"/>
</dbReference>
<keyword evidence="3" id="KW-1185">Reference proteome</keyword>
<accession>A0ABW3ANV7</accession>
<organism evidence="2 3">
    <name type="scientific">Mucilaginibacter litoreus</name>
    <dbReference type="NCBI Taxonomy" id="1048221"/>
    <lineage>
        <taxon>Bacteria</taxon>
        <taxon>Pseudomonadati</taxon>
        <taxon>Bacteroidota</taxon>
        <taxon>Sphingobacteriia</taxon>
        <taxon>Sphingobacteriales</taxon>
        <taxon>Sphingobacteriaceae</taxon>
        <taxon>Mucilaginibacter</taxon>
    </lineage>
</organism>
<dbReference type="RefSeq" id="WP_377111413.1">
    <property type="nucleotide sequence ID" value="NZ_JBHTHZ010000002.1"/>
</dbReference>
<evidence type="ECO:0000313" key="3">
    <source>
        <dbReference type="Proteomes" id="UP001597010"/>
    </source>
</evidence>
<dbReference type="InterPro" id="IPR024404">
    <property type="entry name" value="Lipid-bd_put"/>
</dbReference>
<keyword evidence="1" id="KW-0732">Signal</keyword>
<dbReference type="Gene3D" id="2.40.128.220">
    <property type="match status" value="1"/>
</dbReference>
<proteinExistence type="predicted"/>
<evidence type="ECO:0000313" key="2">
    <source>
        <dbReference type="EMBL" id="MFD0792708.1"/>
    </source>
</evidence>
<protein>
    <submittedName>
        <fullName evidence="2">Lipid-binding protein</fullName>
    </submittedName>
</protein>
<dbReference type="EMBL" id="JBHTHZ010000002">
    <property type="protein sequence ID" value="MFD0792708.1"/>
    <property type="molecule type" value="Genomic_DNA"/>
</dbReference>
<reference evidence="3" key="1">
    <citation type="journal article" date="2019" name="Int. J. Syst. Evol. Microbiol.">
        <title>The Global Catalogue of Microorganisms (GCM) 10K type strain sequencing project: providing services to taxonomists for standard genome sequencing and annotation.</title>
        <authorList>
            <consortium name="The Broad Institute Genomics Platform"/>
            <consortium name="The Broad Institute Genome Sequencing Center for Infectious Disease"/>
            <person name="Wu L."/>
            <person name="Ma J."/>
        </authorList>
    </citation>
    <scope>NUCLEOTIDE SEQUENCE [LARGE SCALE GENOMIC DNA]</scope>
    <source>
        <strain evidence="3">CCUG 61484</strain>
    </source>
</reference>
<name>A0ABW3ANV7_9SPHI</name>
<comment type="caution">
    <text evidence="2">The sequence shown here is derived from an EMBL/GenBank/DDBJ whole genome shotgun (WGS) entry which is preliminary data.</text>
</comment>
<feature type="chain" id="PRO_5045260906" evidence="1">
    <location>
        <begin position="23"/>
        <end position="170"/>
    </location>
</feature>
<feature type="signal peptide" evidence="1">
    <location>
        <begin position="1"/>
        <end position="22"/>
    </location>
</feature>
<sequence length="170" mass="18664">MKIKKYINYVSLAALLIPVLSACNKIPEREGTTVEKMAGEWYVRIDDKPKRYIMTTYNTSTNSADEFWVQTSNLRDLDVGPNENINIKGKVPVQLSAQTFAGTGLTNILAATATAIPKFEVANGKVITNGTVGVASRSPADSIYFELKVKGKTFKISGFHRTGFQADEPQ</sequence>
<gene>
    <name evidence="2" type="ORF">ACFQZX_03710</name>
</gene>
<dbReference type="Pfam" id="PF12888">
    <property type="entry name" value="Lipid_bd"/>
    <property type="match status" value="1"/>
</dbReference>
<dbReference type="Proteomes" id="UP001597010">
    <property type="component" value="Unassembled WGS sequence"/>
</dbReference>
<dbReference type="InterPro" id="IPR038668">
    <property type="entry name" value="Lipid-bd_sf"/>
</dbReference>
<evidence type="ECO:0000256" key="1">
    <source>
        <dbReference type="SAM" id="SignalP"/>
    </source>
</evidence>